<evidence type="ECO:0000256" key="4">
    <source>
        <dbReference type="ARBA" id="ARBA00022574"/>
    </source>
</evidence>
<evidence type="ECO:0000256" key="10">
    <source>
        <dbReference type="SAM" id="MobiDB-lite"/>
    </source>
</evidence>
<dbReference type="PROSITE" id="PS50082">
    <property type="entry name" value="WD_REPEATS_2"/>
    <property type="match status" value="4"/>
</dbReference>
<organism evidence="12 13">
    <name type="scientific">Glossina brevipalpis</name>
    <dbReference type="NCBI Taxonomy" id="37001"/>
    <lineage>
        <taxon>Eukaryota</taxon>
        <taxon>Metazoa</taxon>
        <taxon>Ecdysozoa</taxon>
        <taxon>Arthropoda</taxon>
        <taxon>Hexapoda</taxon>
        <taxon>Insecta</taxon>
        <taxon>Pterygota</taxon>
        <taxon>Neoptera</taxon>
        <taxon>Endopterygota</taxon>
        <taxon>Diptera</taxon>
        <taxon>Brachycera</taxon>
        <taxon>Muscomorpha</taxon>
        <taxon>Hippoboscoidea</taxon>
        <taxon>Glossinidae</taxon>
        <taxon>Glossina</taxon>
    </lineage>
</organism>
<feature type="repeat" description="WD" evidence="9">
    <location>
        <begin position="321"/>
        <end position="362"/>
    </location>
</feature>
<dbReference type="InterPro" id="IPR015943">
    <property type="entry name" value="WD40/YVTN_repeat-like_dom_sf"/>
</dbReference>
<dbReference type="InterPro" id="IPR020472">
    <property type="entry name" value="WD40_PAC1"/>
</dbReference>
<dbReference type="UniPathway" id="UPA00143"/>
<dbReference type="SMART" id="SM00320">
    <property type="entry name" value="WD40"/>
    <property type="match status" value="6"/>
</dbReference>
<dbReference type="STRING" id="37001.A0A1A9WGK1"/>
<dbReference type="PANTHER" id="PTHR22851:SF0">
    <property type="entry name" value="DDB1- AND CUL4-ASSOCIATED FACTOR 13"/>
    <property type="match status" value="1"/>
</dbReference>
<dbReference type="FunFam" id="2.130.10.10:FF:000826">
    <property type="entry name" value="DDB1- and CUL4-associated factor 13"/>
    <property type="match status" value="1"/>
</dbReference>
<dbReference type="Pfam" id="PF00400">
    <property type="entry name" value="WD40"/>
    <property type="match status" value="4"/>
</dbReference>
<evidence type="ECO:0000256" key="6">
    <source>
        <dbReference type="ARBA" id="ARBA00023242"/>
    </source>
</evidence>
<dbReference type="InterPro" id="IPR019775">
    <property type="entry name" value="WD40_repeat_CS"/>
</dbReference>
<keyword evidence="13" id="KW-1185">Reference proteome</keyword>
<keyword evidence="4 9" id="KW-0853">WD repeat</keyword>
<evidence type="ECO:0000313" key="13">
    <source>
        <dbReference type="Proteomes" id="UP000091820"/>
    </source>
</evidence>
<name>A0A1A9WGK1_9MUSC</name>
<feature type="repeat" description="WD" evidence="9">
    <location>
        <begin position="105"/>
        <end position="137"/>
    </location>
</feature>
<feature type="region of interest" description="Disordered" evidence="10">
    <location>
        <begin position="1"/>
        <end position="33"/>
    </location>
</feature>
<feature type="repeat" description="WD" evidence="9">
    <location>
        <begin position="278"/>
        <end position="310"/>
    </location>
</feature>
<evidence type="ECO:0000256" key="1">
    <source>
        <dbReference type="ARBA" id="ARBA00004604"/>
    </source>
</evidence>
<keyword evidence="6" id="KW-0539">Nucleus</keyword>
<dbReference type="Pfam" id="PF04158">
    <property type="entry name" value="Sof1"/>
    <property type="match status" value="1"/>
</dbReference>
<dbReference type="InterPro" id="IPR007287">
    <property type="entry name" value="Sof1"/>
</dbReference>
<dbReference type="PROSITE" id="PS00678">
    <property type="entry name" value="WD_REPEATS_1"/>
    <property type="match status" value="1"/>
</dbReference>
<protein>
    <recommendedName>
        <fullName evidence="3">DDB1- and CUL4-associated factor 13</fullName>
    </recommendedName>
    <alternativeName>
        <fullName evidence="8">WD repeat and SOF domain-containing protein 1</fullName>
    </alternativeName>
</protein>
<comment type="subcellular location">
    <subcellularLocation>
        <location evidence="1">Nucleus</location>
        <location evidence="1">Nucleolus</location>
    </subcellularLocation>
</comment>
<reference evidence="13" key="1">
    <citation type="submission" date="2014-03" db="EMBL/GenBank/DDBJ databases">
        <authorList>
            <person name="Aksoy S."/>
            <person name="Warren W."/>
            <person name="Wilson R.K."/>
        </authorList>
    </citation>
    <scope>NUCLEOTIDE SEQUENCE [LARGE SCALE GENOMIC DNA]</scope>
    <source>
        <strain evidence="13">IAEA</strain>
    </source>
</reference>
<accession>A0A1A9WGK1</accession>
<evidence type="ECO:0000256" key="7">
    <source>
        <dbReference type="ARBA" id="ARBA00023274"/>
    </source>
</evidence>
<dbReference type="FunFam" id="2.130.10.10:FF:000132">
    <property type="entry name" value="DDB1- and CUL4-associated factor 13"/>
    <property type="match status" value="1"/>
</dbReference>
<dbReference type="InterPro" id="IPR001680">
    <property type="entry name" value="WD40_rpt"/>
</dbReference>
<dbReference type="CDD" id="cd00200">
    <property type="entry name" value="WD40"/>
    <property type="match status" value="1"/>
</dbReference>
<evidence type="ECO:0000259" key="11">
    <source>
        <dbReference type="Pfam" id="PF04158"/>
    </source>
</evidence>
<evidence type="ECO:0000256" key="8">
    <source>
        <dbReference type="ARBA" id="ARBA00032239"/>
    </source>
</evidence>
<dbReference type="InterPro" id="IPR036322">
    <property type="entry name" value="WD40_repeat_dom_sf"/>
</dbReference>
<evidence type="ECO:0000256" key="3">
    <source>
        <dbReference type="ARBA" id="ARBA00021762"/>
    </source>
</evidence>
<sequence>MKVKMISRNPDNYIRESNKEHHRTPRNYDPDLHPMETAREYVRALNATKLERVFAKPFVGNLSGHRDGVSCIGKHPKSLLTLASGSYDGEIRIWDLANRESLRSFVAHEGFVRGVCYSIDGQRLFTIGDDKLIKVWSSNAPDVDEDEQPINTILSRTIITGISHNRKQAIFATCGEVCSIWDENRNDPLKLLKWGVDTLHAVAFNPVETSILSCCASDRSVILYDQRESIPLRKIILSMKSNKLCWNPMEAFNFTVANEDCNLYTFDTRQLRNPLKIHFDHVSAVTDIDYSPTGKEFVSGSYDKTVRIYNTHYSHSRDVYHTKRMQHVVCIAWSLDNRYVYSGSDEMNIRIWKTKSSEKLGVIRPRERMNFNYQDAIKEKYAAHPQIKRIARHRQLPRHVLCNQKKMRTTKEKELRKEANVRKHSKPNSIPFVSEKRKTILKEEA</sequence>
<feature type="repeat" description="WD" evidence="9">
    <location>
        <begin position="62"/>
        <end position="104"/>
    </location>
</feature>
<evidence type="ECO:0000256" key="2">
    <source>
        <dbReference type="ARBA" id="ARBA00005649"/>
    </source>
</evidence>
<evidence type="ECO:0000313" key="12">
    <source>
        <dbReference type="EnsemblMetazoa" id="GBRI018908-PA"/>
    </source>
</evidence>
<keyword evidence="7" id="KW-0687">Ribonucleoprotein</keyword>
<dbReference type="GO" id="GO:0016567">
    <property type="term" value="P:protein ubiquitination"/>
    <property type="evidence" value="ECO:0007669"/>
    <property type="project" value="UniProtKB-UniPathway"/>
</dbReference>
<dbReference type="Proteomes" id="UP000091820">
    <property type="component" value="Unassembled WGS sequence"/>
</dbReference>
<dbReference type="InterPro" id="IPR051733">
    <property type="entry name" value="WD_repeat_DCAF13/WDSOF1"/>
</dbReference>
<dbReference type="GO" id="GO:0032040">
    <property type="term" value="C:small-subunit processome"/>
    <property type="evidence" value="ECO:0007669"/>
    <property type="project" value="TreeGrafter"/>
</dbReference>
<dbReference type="SUPFAM" id="SSF50978">
    <property type="entry name" value="WD40 repeat-like"/>
    <property type="match status" value="1"/>
</dbReference>
<comment type="similarity">
    <text evidence="2">Belongs to the WD repeat DCAF13/WDSOF1 family.</text>
</comment>
<dbReference type="GO" id="GO:0000462">
    <property type="term" value="P:maturation of SSU-rRNA from tricistronic rRNA transcript (SSU-rRNA, 5.8S rRNA, LSU-rRNA)"/>
    <property type="evidence" value="ECO:0007669"/>
    <property type="project" value="TreeGrafter"/>
</dbReference>
<dbReference type="PRINTS" id="PR00320">
    <property type="entry name" value="GPROTEINBRPT"/>
</dbReference>
<dbReference type="EnsemblMetazoa" id="GBRI018908-RA">
    <property type="protein sequence ID" value="GBRI018908-PA"/>
    <property type="gene ID" value="GBRI018908"/>
</dbReference>
<reference evidence="12" key="2">
    <citation type="submission" date="2020-05" db="UniProtKB">
        <authorList>
            <consortium name="EnsemblMetazoa"/>
        </authorList>
    </citation>
    <scope>IDENTIFICATION</scope>
    <source>
        <strain evidence="12">IAEA</strain>
    </source>
</reference>
<evidence type="ECO:0000256" key="5">
    <source>
        <dbReference type="ARBA" id="ARBA00022737"/>
    </source>
</evidence>
<dbReference type="VEuPathDB" id="VectorBase:GBRI018908"/>
<dbReference type="AlphaFoldDB" id="A0A1A9WGK1"/>
<dbReference type="PROSITE" id="PS50294">
    <property type="entry name" value="WD_REPEATS_REGION"/>
    <property type="match status" value="3"/>
</dbReference>
<dbReference type="PANTHER" id="PTHR22851">
    <property type="entry name" value="U3 SMALL NUCLEOLAR RNA U3 SNORNA ASSOCIATED PROTEIN"/>
    <property type="match status" value="1"/>
</dbReference>
<feature type="domain" description="Sof1-like protein" evidence="11">
    <location>
        <begin position="355"/>
        <end position="440"/>
    </location>
</feature>
<proteinExistence type="inferred from homology"/>
<keyword evidence="5" id="KW-0677">Repeat</keyword>
<dbReference type="Gene3D" id="2.130.10.10">
    <property type="entry name" value="YVTN repeat-like/Quinoprotein amine dehydrogenase"/>
    <property type="match status" value="2"/>
</dbReference>
<evidence type="ECO:0000256" key="9">
    <source>
        <dbReference type="PROSITE-ProRule" id="PRU00221"/>
    </source>
</evidence>